<keyword evidence="4 6" id="KW-0720">Serine protease</keyword>
<evidence type="ECO:0000256" key="2">
    <source>
        <dbReference type="ARBA" id="ARBA00022670"/>
    </source>
</evidence>
<dbReference type="SUPFAM" id="SSF52025">
    <property type="entry name" value="PA domain"/>
    <property type="match status" value="1"/>
</dbReference>
<dbReference type="Gene3D" id="3.50.30.30">
    <property type="match status" value="1"/>
</dbReference>
<dbReference type="InterPro" id="IPR046450">
    <property type="entry name" value="PA_dom_sf"/>
</dbReference>
<dbReference type="InterPro" id="IPR015500">
    <property type="entry name" value="Peptidase_S8_subtilisin-rel"/>
</dbReference>
<evidence type="ECO:0000259" key="8">
    <source>
        <dbReference type="Pfam" id="PF00082"/>
    </source>
</evidence>
<evidence type="ECO:0000256" key="3">
    <source>
        <dbReference type="ARBA" id="ARBA00022801"/>
    </source>
</evidence>
<dbReference type="CDD" id="cd07487">
    <property type="entry name" value="Peptidases_S8_1"/>
    <property type="match status" value="1"/>
</dbReference>
<evidence type="ECO:0000313" key="10">
    <source>
        <dbReference type="Proteomes" id="UP000199341"/>
    </source>
</evidence>
<reference evidence="9 10" key="1">
    <citation type="submission" date="2016-10" db="EMBL/GenBank/DDBJ databases">
        <authorList>
            <person name="de Groot N.N."/>
        </authorList>
    </citation>
    <scope>NUCLEOTIDE SEQUENCE [LARGE SCALE GENOMIC DNA]</scope>
    <source>
        <strain evidence="9 10">CGMCC 4.2022</strain>
    </source>
</reference>
<dbReference type="InterPro" id="IPR023828">
    <property type="entry name" value="Peptidase_S8_Ser-AS"/>
</dbReference>
<dbReference type="SUPFAM" id="SSF52743">
    <property type="entry name" value="Subtilisin-like"/>
    <property type="match status" value="1"/>
</dbReference>
<dbReference type="InterPro" id="IPR023827">
    <property type="entry name" value="Peptidase_S8_Asp-AS"/>
</dbReference>
<gene>
    <name evidence="9" type="ORF">SAMN05216259_10834</name>
</gene>
<keyword evidence="2 6" id="KW-0645">Protease</keyword>
<dbReference type="PANTHER" id="PTHR43806">
    <property type="entry name" value="PEPTIDASE S8"/>
    <property type="match status" value="1"/>
</dbReference>
<evidence type="ECO:0000256" key="7">
    <source>
        <dbReference type="RuleBase" id="RU003355"/>
    </source>
</evidence>
<feature type="active site" description="Charge relay system" evidence="5 6">
    <location>
        <position position="279"/>
    </location>
</feature>
<feature type="active site" description="Charge relay system" evidence="5 6">
    <location>
        <position position="453"/>
    </location>
</feature>
<dbReference type="InterPro" id="IPR036852">
    <property type="entry name" value="Peptidase_S8/S53_dom_sf"/>
</dbReference>
<dbReference type="PROSITE" id="PS51892">
    <property type="entry name" value="SUBTILASE"/>
    <property type="match status" value="1"/>
</dbReference>
<dbReference type="InterPro" id="IPR050131">
    <property type="entry name" value="Peptidase_S8_subtilisin-like"/>
</dbReference>
<dbReference type="PIRSF" id="PIRSF037852">
    <property type="entry name" value="Subtilisin_rel_SAV5721"/>
    <property type="match status" value="1"/>
</dbReference>
<evidence type="ECO:0000256" key="5">
    <source>
        <dbReference type="PIRSR" id="PIRSR615500-1"/>
    </source>
</evidence>
<dbReference type="GO" id="GO:0004252">
    <property type="term" value="F:serine-type endopeptidase activity"/>
    <property type="evidence" value="ECO:0007669"/>
    <property type="project" value="UniProtKB-UniRule"/>
</dbReference>
<comment type="similarity">
    <text evidence="1 6 7">Belongs to the peptidase S8 family.</text>
</comment>
<evidence type="ECO:0000256" key="6">
    <source>
        <dbReference type="PROSITE-ProRule" id="PRU01240"/>
    </source>
</evidence>
<dbReference type="PROSITE" id="PS00138">
    <property type="entry name" value="SUBTILASE_SER"/>
    <property type="match status" value="1"/>
</dbReference>
<dbReference type="PROSITE" id="PS00137">
    <property type="entry name" value="SUBTILASE_HIS"/>
    <property type="match status" value="1"/>
</dbReference>
<feature type="domain" description="Peptidase S8/S53" evidence="8">
    <location>
        <begin position="238"/>
        <end position="499"/>
    </location>
</feature>
<evidence type="ECO:0000256" key="4">
    <source>
        <dbReference type="ARBA" id="ARBA00022825"/>
    </source>
</evidence>
<name>A0A1H0HFJ3_9ACTN</name>
<evidence type="ECO:0000256" key="1">
    <source>
        <dbReference type="ARBA" id="ARBA00011073"/>
    </source>
</evidence>
<proteinExistence type="inferred from homology"/>
<keyword evidence="3 6" id="KW-0378">Hydrolase</keyword>
<dbReference type="Pfam" id="PF00082">
    <property type="entry name" value="Peptidase_S8"/>
    <property type="match status" value="1"/>
</dbReference>
<sequence length="1243" mass="127625">MSLALLVSPLAVPGPGSVAYGATPDQSPSVVGQDGGGAEHTVTLVTGDVVTVRPKGEAAGEGGTVSVTGPDGGPARARVLESAGDLYVFPDAAMPYVADGKLDRRLFDVTDLVADGYDDAHSDSLPLIVSYGTQGAAFRAATAPTGASTVRALPSVAGAAVTAPHTHVAEFWSSVTGTPSPAASSALSSAVSPGTGRTAPSFEDGITHIWLDGKVRADLADSTAQIGAPQVWANGDTGQGVDVAVLDTGVDTAHPDLAGRIVDTRSFVAGEDAEDRNGHGTHVASTIAGTGAASGGVEKGVAPGARLHIGKVLSDAGQGSDSDVLAGMEWAAVDEHARIVNMSLGDPDPSDGTDPLSEAVDRLSAQTGALFVIAAGNTGGSGTIGSPGAAADALTVGAVDGGDTLADFSSQGPRVGDGALKPEITAPGVDILAARSQYAAEGEGYYQTLSGTSMATPHVTGAAALIAAEHPDLTGAQLKDLLTSTSKQTPAYSAFQAGSGRVDAAAAAGAGVFATATAYAGESEPGPVRRPVTYTNLGGSPVTLALSVSAPDAPAGTFHLAADSVAVPAHGTADVTLTIDPAAAAGASGSFSGQILASGPGGVLAHTAISLGAASHKMTIDVKDAAGNPADALVTLLRSGDPDPELVDVSGSATFYMPDDDYSALGFLTVPGAHGPRSQGLALLGDPDVVLDRDRTVTLDVGAVRQVDETTPQPGDPTYLRLEYDRALGQSQWHDFEVGDTAYDSLWVQPQGTVEHGDFYLGTRWRKEQPALTVSAQGADFTDVLRQDGVTPLPAGTRSLPLVFAGDGAAADYTGLHARGKAVVVRRTTAVTPVAQAQAAAAAGARLLLVANDRAGRQKLSFGTDALHPAAVDVGLLSPDEGDKLIARAQRGHVVLRAESHPVPDYVYDLMHTWHDRLPKDMVVQASKKNLVRIDEDFDSPGPSPYAQEWRYDYPVYSEWGIGQDVPLAVDSHRTDWVSTDGANTWGQEATDGTQYESGVQRSYTHGTTIGEEWFKPVQRPYLNNSYLGPTRTGDQMRIDVPGYGNATHAGYSLAWGSDAGQDVTLYQGGTRLGSTSNGLVMSPNLPSAAPLPYRLVVTNRRDTSYSPYSSSTTTQWTFTSAAPAVPDERDLLPLLQIGLDVKTDATGSASRTAAFGVTVAHRDPVAVGLVDVSVAGAGRPGAPRVEVSYDDGATWQHLAADAHGQYRFHAPRTATFASLRLSASDSAGNTVDQTIIRAVGLR</sequence>
<dbReference type="PANTHER" id="PTHR43806:SF11">
    <property type="entry name" value="CEREVISIN-RELATED"/>
    <property type="match status" value="1"/>
</dbReference>
<feature type="active site" description="Charge relay system" evidence="5 6">
    <location>
        <position position="247"/>
    </location>
</feature>
<dbReference type="PROSITE" id="PS00136">
    <property type="entry name" value="SUBTILASE_ASP"/>
    <property type="match status" value="1"/>
</dbReference>
<dbReference type="AlphaFoldDB" id="A0A1H0HFJ3"/>
<organism evidence="9 10">
    <name type="scientific">Actinacidiphila guanduensis</name>
    <dbReference type="NCBI Taxonomy" id="310781"/>
    <lineage>
        <taxon>Bacteria</taxon>
        <taxon>Bacillati</taxon>
        <taxon>Actinomycetota</taxon>
        <taxon>Actinomycetes</taxon>
        <taxon>Kitasatosporales</taxon>
        <taxon>Streptomycetaceae</taxon>
        <taxon>Actinacidiphila</taxon>
    </lineage>
</organism>
<dbReference type="Proteomes" id="UP000199341">
    <property type="component" value="Unassembled WGS sequence"/>
</dbReference>
<evidence type="ECO:0000313" key="9">
    <source>
        <dbReference type="EMBL" id="SDO17823.1"/>
    </source>
</evidence>
<protein>
    <submittedName>
        <fullName evidence="9">Serine protease, subtilisin family</fullName>
    </submittedName>
</protein>
<dbReference type="PRINTS" id="PR00723">
    <property type="entry name" value="SUBTILISIN"/>
</dbReference>
<dbReference type="InterPro" id="IPR017296">
    <property type="entry name" value="Peptidase_S8A_SAM-P45"/>
</dbReference>
<keyword evidence="10" id="KW-1185">Reference proteome</keyword>
<dbReference type="InterPro" id="IPR022398">
    <property type="entry name" value="Peptidase_S8_His-AS"/>
</dbReference>
<accession>A0A1H0HFJ3</accession>
<dbReference type="GO" id="GO:0006508">
    <property type="term" value="P:proteolysis"/>
    <property type="evidence" value="ECO:0007669"/>
    <property type="project" value="UniProtKB-KW"/>
</dbReference>
<dbReference type="EMBL" id="FNIE01000008">
    <property type="protein sequence ID" value="SDO17823.1"/>
    <property type="molecule type" value="Genomic_DNA"/>
</dbReference>
<dbReference type="STRING" id="310781.SAMN05216259_10834"/>
<dbReference type="InterPro" id="IPR000209">
    <property type="entry name" value="Peptidase_S8/S53_dom"/>
</dbReference>
<dbReference type="Gene3D" id="3.40.50.200">
    <property type="entry name" value="Peptidase S8/S53 domain"/>
    <property type="match status" value="1"/>
</dbReference>